<reference evidence="2" key="1">
    <citation type="submission" date="2022-01" db="EMBL/GenBank/DDBJ databases">
        <authorList>
            <person name="Braso-Vives M."/>
        </authorList>
    </citation>
    <scope>NUCLEOTIDE SEQUENCE</scope>
</reference>
<dbReference type="OrthoDB" id="10495965at2759"/>
<dbReference type="Proteomes" id="UP000838412">
    <property type="component" value="Chromosome 9"/>
</dbReference>
<evidence type="ECO:0000313" key="3">
    <source>
        <dbReference type="Proteomes" id="UP000838412"/>
    </source>
</evidence>
<keyword evidence="1" id="KW-0812">Transmembrane</keyword>
<gene>
    <name evidence="2" type="primary">Hypp5333</name>
    <name evidence="2" type="ORF">BLAG_LOCUS25518</name>
</gene>
<organism evidence="2 3">
    <name type="scientific">Branchiostoma lanceolatum</name>
    <name type="common">Common lancelet</name>
    <name type="synonym">Amphioxus lanceolatum</name>
    <dbReference type="NCBI Taxonomy" id="7740"/>
    <lineage>
        <taxon>Eukaryota</taxon>
        <taxon>Metazoa</taxon>
        <taxon>Chordata</taxon>
        <taxon>Cephalochordata</taxon>
        <taxon>Leptocardii</taxon>
        <taxon>Amphioxiformes</taxon>
        <taxon>Branchiostomatidae</taxon>
        <taxon>Branchiostoma</taxon>
    </lineage>
</organism>
<keyword evidence="3" id="KW-1185">Reference proteome</keyword>
<protein>
    <submittedName>
        <fullName evidence="2">Hypp5333 protein</fullName>
    </submittedName>
</protein>
<name>A0A8K0AFG1_BRALA</name>
<feature type="transmembrane region" description="Helical" evidence="1">
    <location>
        <begin position="7"/>
        <end position="30"/>
    </location>
</feature>
<accession>A0A8K0AFG1</accession>
<evidence type="ECO:0000313" key="2">
    <source>
        <dbReference type="EMBL" id="CAH1274521.1"/>
    </source>
</evidence>
<keyword evidence="1" id="KW-1133">Transmembrane helix</keyword>
<dbReference type="EMBL" id="OV696694">
    <property type="protein sequence ID" value="CAH1274521.1"/>
    <property type="molecule type" value="Genomic_DNA"/>
</dbReference>
<feature type="transmembrane region" description="Helical" evidence="1">
    <location>
        <begin position="36"/>
        <end position="60"/>
    </location>
</feature>
<dbReference type="Pfam" id="PF15125">
    <property type="entry name" value="TMEM238"/>
    <property type="match status" value="1"/>
</dbReference>
<dbReference type="InterPro" id="IPR029365">
    <property type="entry name" value="TMEM238"/>
</dbReference>
<proteinExistence type="predicted"/>
<sequence length="131" mass="14304">MRRKAEFPVCLILAVVTTAGGLVCVAVGLIGQFSGSVLLCLVGGHVLFLALGFALFWYLLNIPWGGGQQEEEHIVLANPRRPQKKENAFLADESVLLTVVKREMWPITNNNNNNNDGNVANNNLVMTETVV</sequence>
<keyword evidence="1" id="KW-0472">Membrane</keyword>
<dbReference type="AlphaFoldDB" id="A0A8K0AFG1"/>
<evidence type="ECO:0000256" key="1">
    <source>
        <dbReference type="SAM" id="Phobius"/>
    </source>
</evidence>